<dbReference type="InterPro" id="IPR048365">
    <property type="entry name" value="TNP-like_RNaseH_N"/>
</dbReference>
<feature type="domain" description="THAP9-like helix-turn-helix" evidence="1">
    <location>
        <begin position="80"/>
        <end position="150"/>
    </location>
</feature>
<name>A0A9J6F6Q1_HAELO</name>
<organism evidence="3 4">
    <name type="scientific">Haemaphysalis longicornis</name>
    <name type="common">Bush tick</name>
    <dbReference type="NCBI Taxonomy" id="44386"/>
    <lineage>
        <taxon>Eukaryota</taxon>
        <taxon>Metazoa</taxon>
        <taxon>Ecdysozoa</taxon>
        <taxon>Arthropoda</taxon>
        <taxon>Chelicerata</taxon>
        <taxon>Arachnida</taxon>
        <taxon>Acari</taxon>
        <taxon>Parasitiformes</taxon>
        <taxon>Ixodida</taxon>
        <taxon>Ixodoidea</taxon>
        <taxon>Ixodidae</taxon>
        <taxon>Haemaphysalinae</taxon>
        <taxon>Haemaphysalis</taxon>
    </lineage>
</organism>
<dbReference type="Pfam" id="PF12017">
    <property type="entry name" value="Tnp_P_element"/>
    <property type="match status" value="1"/>
</dbReference>
<evidence type="ECO:0008006" key="5">
    <source>
        <dbReference type="Google" id="ProtNLM"/>
    </source>
</evidence>
<evidence type="ECO:0000259" key="2">
    <source>
        <dbReference type="Pfam" id="PF21787"/>
    </source>
</evidence>
<comment type="caution">
    <text evidence="3">The sequence shown here is derived from an EMBL/GenBank/DDBJ whole genome shotgun (WGS) entry which is preliminary data.</text>
</comment>
<reference evidence="3 4" key="1">
    <citation type="journal article" date="2020" name="Cell">
        <title>Large-Scale Comparative Analyses of Tick Genomes Elucidate Their Genetic Diversity and Vector Capacities.</title>
        <authorList>
            <consortium name="Tick Genome and Microbiome Consortium (TIGMIC)"/>
            <person name="Jia N."/>
            <person name="Wang J."/>
            <person name="Shi W."/>
            <person name="Du L."/>
            <person name="Sun Y."/>
            <person name="Zhan W."/>
            <person name="Jiang J.F."/>
            <person name="Wang Q."/>
            <person name="Zhang B."/>
            <person name="Ji P."/>
            <person name="Bell-Sakyi L."/>
            <person name="Cui X.M."/>
            <person name="Yuan T.T."/>
            <person name="Jiang B.G."/>
            <person name="Yang W.F."/>
            <person name="Lam T.T."/>
            <person name="Chang Q.C."/>
            <person name="Ding S.J."/>
            <person name="Wang X.J."/>
            <person name="Zhu J.G."/>
            <person name="Ruan X.D."/>
            <person name="Zhao L."/>
            <person name="Wei J.T."/>
            <person name="Ye R.Z."/>
            <person name="Que T.C."/>
            <person name="Du C.H."/>
            <person name="Zhou Y.H."/>
            <person name="Cheng J.X."/>
            <person name="Dai P.F."/>
            <person name="Guo W.B."/>
            <person name="Han X.H."/>
            <person name="Huang E.J."/>
            <person name="Li L.F."/>
            <person name="Wei W."/>
            <person name="Gao Y.C."/>
            <person name="Liu J.Z."/>
            <person name="Shao H.Z."/>
            <person name="Wang X."/>
            <person name="Wang C.C."/>
            <person name="Yang T.C."/>
            <person name="Huo Q.B."/>
            <person name="Li W."/>
            <person name="Chen H.Y."/>
            <person name="Chen S.E."/>
            <person name="Zhou L.G."/>
            <person name="Ni X.B."/>
            <person name="Tian J.H."/>
            <person name="Sheng Y."/>
            <person name="Liu T."/>
            <person name="Pan Y.S."/>
            <person name="Xia L.Y."/>
            <person name="Li J."/>
            <person name="Zhao F."/>
            <person name="Cao W.C."/>
        </authorList>
    </citation>
    <scope>NUCLEOTIDE SEQUENCE [LARGE SCALE GENOMIC DNA]</scope>
    <source>
        <strain evidence="3">HaeL-2018</strain>
    </source>
</reference>
<keyword evidence="4" id="KW-1185">Reference proteome</keyword>
<proteinExistence type="predicted"/>
<evidence type="ECO:0000313" key="4">
    <source>
        <dbReference type="Proteomes" id="UP000821853"/>
    </source>
</evidence>
<dbReference type="Pfam" id="PF21787">
    <property type="entry name" value="TNP-like_RNaseH_N"/>
    <property type="match status" value="1"/>
</dbReference>
<accession>A0A9J6F6Q1</accession>
<gene>
    <name evidence="3" type="ORF">HPB48_022517</name>
</gene>
<protein>
    <recommendedName>
        <fullName evidence="5">Transposase</fullName>
    </recommendedName>
</protein>
<evidence type="ECO:0000259" key="1">
    <source>
        <dbReference type="Pfam" id="PF12017"/>
    </source>
</evidence>
<sequence length="381" mass="42698">MFLNIIDYREPWLNASVTVFANLKVFACYQGSPIKNLGSAVVPDSVQKVSSLLEILNNLCMLSEERCTCHHLAQAIHSLLDKLEGSIDEGKKETVNFMKGQLLLLSAERIQYSAQVMVFACISRTISPHAYKFLRSAGTLTLPHPSTIRNVCSSIQMCPQVDSSDATFLQYVSQRFKHLQPHEHTVTLMLDEIHIKPCLDYKGGNICGAAVNSNEAATSPHGARCMIQSLLSAFKEVAQILPVKTLQGEDLHAMLKKVILGLEEIGYRVIAVVCDNISLNRKAMKMFLPEPKLSPVYPHPADPDRPLFYVVDAVHLFKCIRNNWLYQKNAGTCFFYPRFELSNNDVHPECKMTASFKHLRDLQKEESPLLLKSGYGLTSKA</sequence>
<dbReference type="VEuPathDB" id="VectorBase:HLOH_056642"/>
<dbReference type="AlphaFoldDB" id="A0A9J6F6Q1"/>
<dbReference type="OMA" id="ACISRTI"/>
<feature type="domain" description="Transposable element P transposase-like RNase H" evidence="2">
    <location>
        <begin position="167"/>
        <end position="286"/>
    </location>
</feature>
<evidence type="ECO:0000313" key="3">
    <source>
        <dbReference type="EMBL" id="KAH9359950.1"/>
    </source>
</evidence>
<dbReference type="EMBL" id="JABSTR010000001">
    <property type="protein sequence ID" value="KAH9359950.1"/>
    <property type="molecule type" value="Genomic_DNA"/>
</dbReference>
<dbReference type="InterPro" id="IPR021896">
    <property type="entry name" value="THAP9-like_HTH"/>
</dbReference>
<dbReference type="OrthoDB" id="6771146at2759"/>
<dbReference type="Proteomes" id="UP000821853">
    <property type="component" value="Chromosome 1"/>
</dbReference>